<dbReference type="PANTHER" id="PTHR34700">
    <property type="entry name" value="POTASSIUM BINDING PROTEIN KBP"/>
    <property type="match status" value="1"/>
</dbReference>
<evidence type="ECO:0000259" key="2">
    <source>
        <dbReference type="PROSITE" id="PS51782"/>
    </source>
</evidence>
<evidence type="ECO:0000313" key="3">
    <source>
        <dbReference type="EMBL" id="CZF84977.1"/>
    </source>
</evidence>
<feature type="signal peptide" evidence="1">
    <location>
        <begin position="1"/>
        <end position="19"/>
    </location>
</feature>
<dbReference type="InterPro" id="IPR052196">
    <property type="entry name" value="Bact_Kbp"/>
</dbReference>
<feature type="chain" id="PRO_5007282351" evidence="1">
    <location>
        <begin position="20"/>
        <end position="344"/>
    </location>
</feature>
<dbReference type="InterPro" id="IPR018392">
    <property type="entry name" value="LysM"/>
</dbReference>
<dbReference type="Gene3D" id="3.10.350.10">
    <property type="entry name" value="LysM domain"/>
    <property type="match status" value="1"/>
</dbReference>
<dbReference type="PROSITE" id="PS51782">
    <property type="entry name" value="LYSM"/>
    <property type="match status" value="1"/>
</dbReference>
<gene>
    <name evidence="3" type="ORF">GMA8713_03328</name>
</gene>
<dbReference type="InterPro" id="IPR036779">
    <property type="entry name" value="LysM_dom_sf"/>
</dbReference>
<dbReference type="SMART" id="SM00257">
    <property type="entry name" value="LysM"/>
    <property type="match status" value="1"/>
</dbReference>
<proteinExistence type="predicted"/>
<dbReference type="Pfam" id="PF01476">
    <property type="entry name" value="LysM"/>
    <property type="match status" value="1"/>
</dbReference>
<organism evidence="3 4">
    <name type="scientific">Grimontia marina</name>
    <dbReference type="NCBI Taxonomy" id="646534"/>
    <lineage>
        <taxon>Bacteria</taxon>
        <taxon>Pseudomonadati</taxon>
        <taxon>Pseudomonadota</taxon>
        <taxon>Gammaproteobacteria</taxon>
        <taxon>Vibrionales</taxon>
        <taxon>Vibrionaceae</taxon>
        <taxon>Grimontia</taxon>
    </lineage>
</organism>
<dbReference type="RefSeq" id="WP_062712302.1">
    <property type="nucleotide sequence ID" value="NZ_CAWRCI010000033.1"/>
</dbReference>
<keyword evidence="4" id="KW-1185">Reference proteome</keyword>
<protein>
    <submittedName>
        <fullName evidence="3">LysM domain/BON superfamily protein</fullName>
    </submittedName>
</protein>
<evidence type="ECO:0000256" key="1">
    <source>
        <dbReference type="SAM" id="SignalP"/>
    </source>
</evidence>
<dbReference type="AlphaFoldDB" id="A0A128FDV2"/>
<dbReference type="EMBL" id="FIZY01000033">
    <property type="protein sequence ID" value="CZF84977.1"/>
    <property type="molecule type" value="Genomic_DNA"/>
</dbReference>
<dbReference type="PANTHER" id="PTHR34700:SF8">
    <property type="entry name" value="POTASSIUM BINDING PROTEIN KBP"/>
    <property type="match status" value="1"/>
</dbReference>
<evidence type="ECO:0000313" key="4">
    <source>
        <dbReference type="Proteomes" id="UP000073601"/>
    </source>
</evidence>
<sequence>MFKKLIIFCLALGMPGVIAASEVRLSADAPENYTVKKGDTLWDIAGLYLEKPWHWPTLWQHNPAIKNPHLIYPGDKLRLSWLDGKPVLSYTAGANRTDSTPINSTSPSVLRQFLTYDTLIHEREYLLAPRVLGTQEGWSYISKRTPFFVDKSLDTEEWFIYRTVTDFQREKGDAMVRMISLKKVGEAKLVRSLDDIAEMTLTHQNQEIKPNDILLPALGAKTGEIFHPKPAPEGVEGRMVGHLYGSNYVGHRQIVVVDLGEQDGLNEGHTLSVVVPGVAMKGTKGEMLYDSDIDNGGGELVKVLPSTSAGTLLVIRSYPFFSLAMVVEADKPLKADMPVIAAEG</sequence>
<dbReference type="Proteomes" id="UP000073601">
    <property type="component" value="Unassembled WGS sequence"/>
</dbReference>
<dbReference type="CDD" id="cd00118">
    <property type="entry name" value="LysM"/>
    <property type="match status" value="1"/>
</dbReference>
<reference evidence="4" key="1">
    <citation type="submission" date="2016-02" db="EMBL/GenBank/DDBJ databases">
        <authorList>
            <person name="Rodrigo-Torres Lidia"/>
            <person name="Arahal R.David."/>
        </authorList>
    </citation>
    <scope>NUCLEOTIDE SEQUENCE [LARGE SCALE GENOMIC DNA]</scope>
    <source>
        <strain evidence="4">CECT 8713</strain>
    </source>
</reference>
<keyword evidence="1" id="KW-0732">Signal</keyword>
<accession>A0A128FDV2</accession>
<dbReference type="OrthoDB" id="9765158at2"/>
<dbReference type="SUPFAM" id="SSF54106">
    <property type="entry name" value="LysM domain"/>
    <property type="match status" value="1"/>
</dbReference>
<name>A0A128FDV2_9GAMM</name>
<feature type="domain" description="LysM" evidence="2">
    <location>
        <begin position="31"/>
        <end position="79"/>
    </location>
</feature>